<gene>
    <name evidence="2" type="ORF">DCAF_LOCUS7402</name>
</gene>
<feature type="compositionally biased region" description="Basic and acidic residues" evidence="1">
    <location>
        <begin position="165"/>
        <end position="176"/>
    </location>
</feature>
<reference evidence="2 3" key="1">
    <citation type="submission" date="2024-01" db="EMBL/GenBank/DDBJ databases">
        <authorList>
            <person name="Waweru B."/>
        </authorList>
    </citation>
    <scope>NUCLEOTIDE SEQUENCE [LARGE SCALE GENOMIC DNA]</scope>
</reference>
<keyword evidence="3" id="KW-1185">Reference proteome</keyword>
<evidence type="ECO:0000313" key="3">
    <source>
        <dbReference type="Proteomes" id="UP001314170"/>
    </source>
</evidence>
<organism evidence="2 3">
    <name type="scientific">Dovyalis caffra</name>
    <dbReference type="NCBI Taxonomy" id="77055"/>
    <lineage>
        <taxon>Eukaryota</taxon>
        <taxon>Viridiplantae</taxon>
        <taxon>Streptophyta</taxon>
        <taxon>Embryophyta</taxon>
        <taxon>Tracheophyta</taxon>
        <taxon>Spermatophyta</taxon>
        <taxon>Magnoliopsida</taxon>
        <taxon>eudicotyledons</taxon>
        <taxon>Gunneridae</taxon>
        <taxon>Pentapetalae</taxon>
        <taxon>rosids</taxon>
        <taxon>fabids</taxon>
        <taxon>Malpighiales</taxon>
        <taxon>Salicaceae</taxon>
        <taxon>Flacourtieae</taxon>
        <taxon>Dovyalis</taxon>
    </lineage>
</organism>
<dbReference type="Proteomes" id="UP001314170">
    <property type="component" value="Unassembled WGS sequence"/>
</dbReference>
<protein>
    <submittedName>
        <fullName evidence="2">Uncharacterized protein</fullName>
    </submittedName>
</protein>
<name>A0AAV1R9G4_9ROSI</name>
<evidence type="ECO:0000313" key="2">
    <source>
        <dbReference type="EMBL" id="CAK7329647.1"/>
    </source>
</evidence>
<proteinExistence type="predicted"/>
<accession>A0AAV1R9G4</accession>
<evidence type="ECO:0000256" key="1">
    <source>
        <dbReference type="SAM" id="MobiDB-lite"/>
    </source>
</evidence>
<comment type="caution">
    <text evidence="2">The sequence shown here is derived from an EMBL/GenBank/DDBJ whole genome shotgun (WGS) entry which is preliminary data.</text>
</comment>
<dbReference type="EMBL" id="CAWUPB010000913">
    <property type="protein sequence ID" value="CAK7329647.1"/>
    <property type="molecule type" value="Genomic_DNA"/>
</dbReference>
<sequence>MEGLTEREREVVLGIREKKVKEKSKVKREGFDWWNEGRRSHGIPIASTVETDLKRPSRFFLCNRTRWLVTRLVCSARQFIGQPIHENQDRSCKEYKSHATFTIKPHKKLIPKRNIAPSLDYVSNDTDRVPPGMVPCGSHRVRKFIEKPNQVSNDMKNGTRRWILRTEEEEKQRDTNTPDQSLGRLDLRDRTQPNSIQHN</sequence>
<feature type="region of interest" description="Disordered" evidence="1">
    <location>
        <begin position="165"/>
        <end position="199"/>
    </location>
</feature>
<dbReference type="AlphaFoldDB" id="A0AAV1R9G4"/>